<dbReference type="PANTHER" id="PTHR45784:SF3">
    <property type="entry name" value="C-TYPE LECTIN DOMAIN FAMILY 4 MEMBER K-LIKE-RELATED"/>
    <property type="match status" value="1"/>
</dbReference>
<keyword evidence="3" id="KW-1185">Reference proteome</keyword>
<proteinExistence type="predicted"/>
<evidence type="ECO:0000259" key="1">
    <source>
        <dbReference type="PROSITE" id="PS50041"/>
    </source>
</evidence>
<dbReference type="GeneTree" id="ENSGT00940000178341"/>
<organism evidence="2 3">
    <name type="scientific">Seriola lalandi dorsalis</name>
    <dbReference type="NCBI Taxonomy" id="1841481"/>
    <lineage>
        <taxon>Eukaryota</taxon>
        <taxon>Metazoa</taxon>
        <taxon>Chordata</taxon>
        <taxon>Craniata</taxon>
        <taxon>Vertebrata</taxon>
        <taxon>Euteleostomi</taxon>
        <taxon>Actinopterygii</taxon>
        <taxon>Neopterygii</taxon>
        <taxon>Teleostei</taxon>
        <taxon>Neoteleostei</taxon>
        <taxon>Acanthomorphata</taxon>
        <taxon>Carangaria</taxon>
        <taxon>Carangiformes</taxon>
        <taxon>Carangidae</taxon>
        <taxon>Seriola</taxon>
    </lineage>
</organism>
<dbReference type="Proteomes" id="UP000261360">
    <property type="component" value="Unplaced"/>
</dbReference>
<dbReference type="PROSITE" id="PS50041">
    <property type="entry name" value="C_TYPE_LECTIN_2"/>
    <property type="match status" value="1"/>
</dbReference>
<dbReference type="Pfam" id="PF00059">
    <property type="entry name" value="Lectin_C"/>
    <property type="match status" value="1"/>
</dbReference>
<accession>A0A3B4XN56</accession>
<dbReference type="SMART" id="SM00034">
    <property type="entry name" value="CLECT"/>
    <property type="match status" value="1"/>
</dbReference>
<dbReference type="InterPro" id="IPR001304">
    <property type="entry name" value="C-type_lectin-like"/>
</dbReference>
<dbReference type="InterPro" id="IPR016186">
    <property type="entry name" value="C-type_lectin-like/link_sf"/>
</dbReference>
<dbReference type="SUPFAM" id="SSF56436">
    <property type="entry name" value="C-type lectin-like"/>
    <property type="match status" value="1"/>
</dbReference>
<dbReference type="Ensembl" id="ENSSLDT00000018146.1">
    <property type="protein sequence ID" value="ENSSLDP00000017537.1"/>
    <property type="gene ID" value="ENSSLDG00000013837.1"/>
</dbReference>
<dbReference type="InterPro" id="IPR016187">
    <property type="entry name" value="CTDL_fold"/>
</dbReference>
<protein>
    <recommendedName>
        <fullName evidence="1">C-type lectin domain-containing protein</fullName>
    </recommendedName>
</protein>
<evidence type="ECO:0000313" key="3">
    <source>
        <dbReference type="Proteomes" id="UP000261360"/>
    </source>
</evidence>
<reference evidence="2" key="1">
    <citation type="submission" date="2025-08" db="UniProtKB">
        <authorList>
            <consortium name="Ensembl"/>
        </authorList>
    </citation>
    <scope>IDENTIFICATION</scope>
</reference>
<name>A0A3B4XN56_SERLL</name>
<sequence>RCHRNWSPSHQYRRYVHHLQQVTWSEAQTYCREHHTDLATFHNMHELDAAQSLYSSHLMCWIGLRRHNNDPGVWRWSDGRPDNFTHWNVNSNEPNGREKDMQIMLDKFTNPTHLAQHPLTFFQSF</sequence>
<dbReference type="PANTHER" id="PTHR45784">
    <property type="entry name" value="C-TYPE LECTIN DOMAIN FAMILY 20 MEMBER A-RELATED"/>
    <property type="match status" value="1"/>
</dbReference>
<dbReference type="AlphaFoldDB" id="A0A3B4XN56"/>
<reference evidence="2" key="2">
    <citation type="submission" date="2025-09" db="UniProtKB">
        <authorList>
            <consortium name="Ensembl"/>
        </authorList>
    </citation>
    <scope>IDENTIFICATION</scope>
</reference>
<evidence type="ECO:0000313" key="2">
    <source>
        <dbReference type="Ensembl" id="ENSSLDP00000017537.1"/>
    </source>
</evidence>
<dbReference type="Gene3D" id="3.10.100.10">
    <property type="entry name" value="Mannose-Binding Protein A, subunit A"/>
    <property type="match status" value="1"/>
</dbReference>
<feature type="domain" description="C-type lectin" evidence="1">
    <location>
        <begin position="12"/>
        <end position="97"/>
    </location>
</feature>